<evidence type="ECO:0000256" key="1">
    <source>
        <dbReference type="SAM" id="SignalP"/>
    </source>
</evidence>
<name>A0A5B9MHB5_9BACT</name>
<feature type="chain" id="PRO_5022744899" evidence="1">
    <location>
        <begin position="17"/>
        <end position="338"/>
    </location>
</feature>
<proteinExistence type="predicted"/>
<protein>
    <submittedName>
        <fullName evidence="2">Uncharacterized protein</fullName>
    </submittedName>
</protein>
<dbReference type="RefSeq" id="WP_233903498.1">
    <property type="nucleotide sequence ID" value="NZ_CP036264.1"/>
</dbReference>
<accession>A0A5B9MHB5</accession>
<dbReference type="AlphaFoldDB" id="A0A5B9MHB5"/>
<organism evidence="2 3">
    <name type="scientific">Stieleria maiorica</name>
    <dbReference type="NCBI Taxonomy" id="2795974"/>
    <lineage>
        <taxon>Bacteria</taxon>
        <taxon>Pseudomonadati</taxon>
        <taxon>Planctomycetota</taxon>
        <taxon>Planctomycetia</taxon>
        <taxon>Pirellulales</taxon>
        <taxon>Pirellulaceae</taxon>
        <taxon>Stieleria</taxon>
    </lineage>
</organism>
<evidence type="ECO:0000313" key="3">
    <source>
        <dbReference type="Proteomes" id="UP000321353"/>
    </source>
</evidence>
<keyword evidence="1" id="KW-0732">Signal</keyword>
<feature type="signal peptide" evidence="1">
    <location>
        <begin position="1"/>
        <end position="16"/>
    </location>
</feature>
<gene>
    <name evidence="2" type="ORF">Mal15_34440</name>
</gene>
<reference evidence="2 3" key="1">
    <citation type="submission" date="2019-02" db="EMBL/GenBank/DDBJ databases">
        <title>Planctomycetal bacteria perform biofilm scaping via a novel small molecule.</title>
        <authorList>
            <person name="Jeske O."/>
            <person name="Boedeker C."/>
            <person name="Wiegand S."/>
            <person name="Breitling P."/>
            <person name="Kallscheuer N."/>
            <person name="Jogler M."/>
            <person name="Rohde M."/>
            <person name="Petersen J."/>
            <person name="Medema M.H."/>
            <person name="Surup F."/>
            <person name="Jogler C."/>
        </authorList>
    </citation>
    <scope>NUCLEOTIDE SEQUENCE [LARGE SCALE GENOMIC DNA]</scope>
    <source>
        <strain evidence="2 3">Mal15</strain>
    </source>
</reference>
<dbReference type="Proteomes" id="UP000321353">
    <property type="component" value="Chromosome"/>
</dbReference>
<keyword evidence="3" id="KW-1185">Reference proteome</keyword>
<sequence length="338" mass="37213" precursor="true">MSRLMVCLLAAVVAAAAGGSEPFLPLRPEGNAELRGRVSIEGDEFALQLVDRDGDGDYLGNADRLSIDLDRDGRFHPLRERYASGRPLRLREVDAADRYEIRLLENPWRIRLIPIRGMGAIRVRLDQLQPNAVISKLNATFVSKSGIHREIQSVDEAVVIPAGSYRLQSVFIEANDGRHWSIEFKNFNAKLAYSINVAKDQTTSCALLGALHLDAQIAARDYLGGKLLVLPQFISETGLTLVRCEVGDLEPSDESRLAASLVNTSGSDKVIDRRSSGFACGSLCPLVFKTDGLIEPQMQIRLMFDIGPLGGVIRHQVAVKRPAYQPPANDKPFLNIEQ</sequence>
<evidence type="ECO:0000313" key="2">
    <source>
        <dbReference type="EMBL" id="QEF99380.1"/>
    </source>
</evidence>
<dbReference type="KEGG" id="smam:Mal15_34440"/>
<dbReference type="EMBL" id="CP036264">
    <property type="protein sequence ID" value="QEF99380.1"/>
    <property type="molecule type" value="Genomic_DNA"/>
</dbReference>